<comment type="caution">
    <text evidence="7">The sequence shown here is derived from an EMBL/GenBank/DDBJ whole genome shotgun (WGS) entry which is preliminary data.</text>
</comment>
<feature type="binding site" evidence="5">
    <location>
        <position position="45"/>
    </location>
    <ligand>
        <name>molybdate</name>
        <dbReference type="ChEBI" id="CHEBI:36264"/>
    </ligand>
</feature>
<feature type="binding site" evidence="5">
    <location>
        <position position="183"/>
    </location>
    <ligand>
        <name>molybdate</name>
        <dbReference type="ChEBI" id="CHEBI:36264"/>
    </ligand>
</feature>
<dbReference type="AlphaFoldDB" id="A0A3N0E1G7"/>
<dbReference type="Proteomes" id="UP000269198">
    <property type="component" value="Unassembled WGS sequence"/>
</dbReference>
<sequence length="271" mass="27943">MPDRHTRLARLTLLACLTAVVSASGCAPGESDGADREVRVAAAASLEFAMAGIVEEFEAEYPDTDVSVSYGSSGTLVQQLSNGAPFDVFLSADTDYATDVVEAGRAEDDAVFDYAVGRLVVWVPTDSPADPSQGLSTLVEKRVERVAIANPEHAPYGAAAQAALESNGIAGDVEDKLVLGENIAQAAEFAHSGNADVAVIALSLAVSPSMNADGEYGEVPAEDHPRLDQAGVVLSDAAHPAAAHDLADFLRSGDGQAVLEEHGFAPPGEEG</sequence>
<evidence type="ECO:0000256" key="2">
    <source>
        <dbReference type="ARBA" id="ARBA00022505"/>
    </source>
</evidence>
<dbReference type="FunFam" id="3.40.190.10:FF:000035">
    <property type="entry name" value="Molybdate ABC transporter substrate-binding protein"/>
    <property type="match status" value="1"/>
</dbReference>
<proteinExistence type="inferred from homology"/>
<dbReference type="PIRSF" id="PIRSF004846">
    <property type="entry name" value="ModA"/>
    <property type="match status" value="1"/>
</dbReference>
<keyword evidence="8" id="KW-1185">Reference proteome</keyword>
<keyword evidence="2 5" id="KW-0500">Molybdenum</keyword>
<dbReference type="CDD" id="cd13539">
    <property type="entry name" value="PBP2_AvModA"/>
    <property type="match status" value="1"/>
</dbReference>
<comment type="similarity">
    <text evidence="1">Belongs to the bacterial solute-binding protein ModA family.</text>
</comment>
<evidence type="ECO:0000256" key="3">
    <source>
        <dbReference type="ARBA" id="ARBA00022723"/>
    </source>
</evidence>
<dbReference type="InterPro" id="IPR005950">
    <property type="entry name" value="ModA"/>
</dbReference>
<dbReference type="GO" id="GO:0030973">
    <property type="term" value="F:molybdate ion binding"/>
    <property type="evidence" value="ECO:0007669"/>
    <property type="project" value="InterPro"/>
</dbReference>
<dbReference type="GO" id="GO:0015689">
    <property type="term" value="P:molybdate ion transport"/>
    <property type="evidence" value="ECO:0007669"/>
    <property type="project" value="InterPro"/>
</dbReference>
<protein>
    <submittedName>
        <fullName evidence="7">Molybdate ABC transporter substrate-binding protein</fullName>
    </submittedName>
</protein>
<organism evidence="7 8">
    <name type="scientific">Halostreptopolyspora alba</name>
    <dbReference type="NCBI Taxonomy" id="2487137"/>
    <lineage>
        <taxon>Bacteria</taxon>
        <taxon>Bacillati</taxon>
        <taxon>Actinomycetota</taxon>
        <taxon>Actinomycetes</taxon>
        <taxon>Streptosporangiales</taxon>
        <taxon>Nocardiopsidaceae</taxon>
        <taxon>Halostreptopolyspora</taxon>
    </lineage>
</organism>
<name>A0A3N0E1G7_9ACTN</name>
<dbReference type="InterPro" id="IPR050682">
    <property type="entry name" value="ModA/WtpA"/>
</dbReference>
<dbReference type="PANTHER" id="PTHR30632:SF14">
    <property type="entry name" value="TUNGSTATE_MOLYBDATE_CHROMATE-BINDING PROTEIN MODA"/>
    <property type="match status" value="1"/>
</dbReference>
<keyword evidence="4 6" id="KW-0732">Signal</keyword>
<gene>
    <name evidence="7" type="primary">modA</name>
    <name evidence="7" type="ORF">EFW17_22065</name>
</gene>
<dbReference type="PANTHER" id="PTHR30632">
    <property type="entry name" value="MOLYBDATE-BINDING PERIPLASMIC PROTEIN"/>
    <property type="match status" value="1"/>
</dbReference>
<keyword evidence="3 5" id="KW-0479">Metal-binding</keyword>
<evidence type="ECO:0000313" key="8">
    <source>
        <dbReference type="Proteomes" id="UP000269198"/>
    </source>
</evidence>
<evidence type="ECO:0000256" key="4">
    <source>
        <dbReference type="ARBA" id="ARBA00022729"/>
    </source>
</evidence>
<evidence type="ECO:0000313" key="7">
    <source>
        <dbReference type="EMBL" id="RNL81603.1"/>
    </source>
</evidence>
<dbReference type="GO" id="GO:0046872">
    <property type="term" value="F:metal ion binding"/>
    <property type="evidence" value="ECO:0007669"/>
    <property type="project" value="UniProtKB-KW"/>
</dbReference>
<dbReference type="NCBIfam" id="TIGR01256">
    <property type="entry name" value="modA"/>
    <property type="match status" value="1"/>
</dbReference>
<accession>A0A3N0E1G7</accession>
<dbReference type="SUPFAM" id="SSF53850">
    <property type="entry name" value="Periplasmic binding protein-like II"/>
    <property type="match status" value="1"/>
</dbReference>
<feature type="signal peptide" evidence="6">
    <location>
        <begin position="1"/>
        <end position="23"/>
    </location>
</feature>
<reference evidence="7 8" key="1">
    <citation type="submission" date="2018-11" db="EMBL/GenBank/DDBJ databases">
        <title>The genome draft of YIM 96095.</title>
        <authorList>
            <person name="Tang S.-K."/>
            <person name="Chunyu W.-X."/>
            <person name="Feng Y.-Z."/>
        </authorList>
    </citation>
    <scope>NUCLEOTIDE SEQUENCE [LARGE SCALE GENOMIC DNA]</scope>
    <source>
        <strain evidence="7 8">YIM 96095</strain>
    </source>
</reference>
<feature type="chain" id="PRO_5039641654" evidence="6">
    <location>
        <begin position="24"/>
        <end position="271"/>
    </location>
</feature>
<feature type="binding site" evidence="5">
    <location>
        <position position="73"/>
    </location>
    <ligand>
        <name>molybdate</name>
        <dbReference type="ChEBI" id="CHEBI:36264"/>
    </ligand>
</feature>
<evidence type="ECO:0000256" key="1">
    <source>
        <dbReference type="ARBA" id="ARBA00009175"/>
    </source>
</evidence>
<dbReference type="EMBL" id="RJMB01000032">
    <property type="protein sequence ID" value="RNL81603.1"/>
    <property type="molecule type" value="Genomic_DNA"/>
</dbReference>
<evidence type="ECO:0000256" key="6">
    <source>
        <dbReference type="SAM" id="SignalP"/>
    </source>
</evidence>
<dbReference type="InterPro" id="IPR044084">
    <property type="entry name" value="AvModA-like_subst-bd"/>
</dbReference>
<dbReference type="PROSITE" id="PS51257">
    <property type="entry name" value="PROKAR_LIPOPROTEIN"/>
    <property type="match status" value="1"/>
</dbReference>
<dbReference type="GO" id="GO:1901359">
    <property type="term" value="F:tungstate binding"/>
    <property type="evidence" value="ECO:0007669"/>
    <property type="project" value="UniProtKB-ARBA"/>
</dbReference>
<dbReference type="Gene3D" id="3.40.190.10">
    <property type="entry name" value="Periplasmic binding protein-like II"/>
    <property type="match status" value="2"/>
</dbReference>
<dbReference type="OrthoDB" id="9785015at2"/>
<dbReference type="Pfam" id="PF13531">
    <property type="entry name" value="SBP_bac_11"/>
    <property type="match status" value="1"/>
</dbReference>
<evidence type="ECO:0000256" key="5">
    <source>
        <dbReference type="PIRSR" id="PIRSR004846-1"/>
    </source>
</evidence>
<dbReference type="RefSeq" id="WP_123203354.1">
    <property type="nucleotide sequence ID" value="NZ_RJMB01000032.1"/>
</dbReference>